<dbReference type="Proteomes" id="UP000260812">
    <property type="component" value="Unassembled WGS sequence"/>
</dbReference>
<dbReference type="PROSITE" id="PS50075">
    <property type="entry name" value="CARRIER"/>
    <property type="match status" value="1"/>
</dbReference>
<evidence type="ECO:0000313" key="2">
    <source>
        <dbReference type="EMBL" id="RGE57160.1"/>
    </source>
</evidence>
<gene>
    <name evidence="2" type="ORF">DXC51_20220</name>
</gene>
<dbReference type="RefSeq" id="WP_117545255.1">
    <property type="nucleotide sequence ID" value="NZ_QVLV01000017.1"/>
</dbReference>
<dbReference type="AlphaFoldDB" id="A0A3E3HZ86"/>
<protein>
    <submittedName>
        <fullName evidence="2">Acyl carrier protein</fullName>
    </submittedName>
</protein>
<keyword evidence="3" id="KW-1185">Reference proteome</keyword>
<dbReference type="SUPFAM" id="SSF47336">
    <property type="entry name" value="ACP-like"/>
    <property type="match status" value="1"/>
</dbReference>
<reference evidence="2" key="1">
    <citation type="submission" date="2018-08" db="EMBL/GenBank/DDBJ databases">
        <title>A genome reference for cultivated species of the human gut microbiota.</title>
        <authorList>
            <person name="Zou Y."/>
            <person name="Xue W."/>
            <person name="Luo G."/>
        </authorList>
    </citation>
    <scope>NUCLEOTIDE SEQUENCE [LARGE SCALE GENOMIC DNA]</scope>
    <source>
        <strain evidence="2">TF05-5AC</strain>
    </source>
</reference>
<dbReference type="EMBL" id="QVLV01000017">
    <property type="protein sequence ID" value="RGE57160.1"/>
    <property type="molecule type" value="Genomic_DNA"/>
</dbReference>
<dbReference type="InterPro" id="IPR036736">
    <property type="entry name" value="ACP-like_sf"/>
</dbReference>
<organism evidence="2 3">
    <name type="scientific">Eisenbergiella massiliensis</name>
    <dbReference type="NCBI Taxonomy" id="1720294"/>
    <lineage>
        <taxon>Bacteria</taxon>
        <taxon>Bacillati</taxon>
        <taxon>Bacillota</taxon>
        <taxon>Clostridia</taxon>
        <taxon>Lachnospirales</taxon>
        <taxon>Lachnospiraceae</taxon>
        <taxon>Eisenbergiella</taxon>
    </lineage>
</organism>
<comment type="caution">
    <text evidence="2">The sequence shown here is derived from an EMBL/GenBank/DDBJ whole genome shotgun (WGS) entry which is preliminary data.</text>
</comment>
<dbReference type="Pfam" id="PF00550">
    <property type="entry name" value="PP-binding"/>
    <property type="match status" value="1"/>
</dbReference>
<dbReference type="Gene3D" id="1.10.1200.10">
    <property type="entry name" value="ACP-like"/>
    <property type="match status" value="1"/>
</dbReference>
<dbReference type="GeneID" id="86055467"/>
<sequence>MTREAVFETLNEVFRDVFDDENISVTENTTSNDIEDWDSLEHINLLAAVEQEFGVKFNMGQVVSMKNVGEMADIIISQLND</sequence>
<accession>A0A3E3HZ86</accession>
<evidence type="ECO:0000313" key="3">
    <source>
        <dbReference type="Proteomes" id="UP000260812"/>
    </source>
</evidence>
<evidence type="ECO:0000259" key="1">
    <source>
        <dbReference type="PROSITE" id="PS50075"/>
    </source>
</evidence>
<feature type="domain" description="Carrier" evidence="1">
    <location>
        <begin position="1"/>
        <end position="79"/>
    </location>
</feature>
<proteinExistence type="predicted"/>
<dbReference type="InterPro" id="IPR009081">
    <property type="entry name" value="PP-bd_ACP"/>
</dbReference>
<name>A0A3E3HZ86_9FIRM</name>